<dbReference type="FunFam" id="3.20.20.70:FF:000131">
    <property type="entry name" value="Transaldolase"/>
    <property type="match status" value="1"/>
</dbReference>
<feature type="active site" description="Schiff-base intermediate with substrate" evidence="10">
    <location>
        <position position="131"/>
    </location>
</feature>
<comment type="similarity">
    <text evidence="3 10 11">Belongs to the transaldolase family. Type 1 subfamily.</text>
</comment>
<evidence type="ECO:0000256" key="8">
    <source>
        <dbReference type="ARBA" id="ARBA00023270"/>
    </source>
</evidence>
<evidence type="ECO:0000256" key="7">
    <source>
        <dbReference type="ARBA" id="ARBA00023126"/>
    </source>
</evidence>
<dbReference type="UniPathway" id="UPA00115">
    <property type="reaction ID" value="UER00414"/>
</dbReference>
<dbReference type="PROSITE" id="PS01054">
    <property type="entry name" value="TRANSALDOLASE_1"/>
    <property type="match status" value="1"/>
</dbReference>
<dbReference type="PANTHER" id="PTHR10683">
    <property type="entry name" value="TRANSALDOLASE"/>
    <property type="match status" value="1"/>
</dbReference>
<reference evidence="12 13" key="1">
    <citation type="journal article" date="2018" name="Genome Biol. Evol.">
        <title>Cladogenesis and Genomic Streamlining in Extracellular Endosymbionts of Tropical Stink Bugs.</title>
        <authorList>
            <person name="Otero-Bravo A."/>
            <person name="Goffredi S."/>
            <person name="Sabree Z.L."/>
        </authorList>
    </citation>
    <scope>NUCLEOTIDE SEQUENCE [LARGE SCALE GENOMIC DNA]</scope>
    <source>
        <strain evidence="12 13">SoET</strain>
    </source>
</reference>
<keyword evidence="5 10" id="KW-0963">Cytoplasm</keyword>
<comment type="caution">
    <text evidence="12">The sequence shown here is derived from an EMBL/GenBank/DDBJ whole genome shotgun (WGS) entry which is preliminary data.</text>
</comment>
<evidence type="ECO:0000256" key="2">
    <source>
        <dbReference type="ARBA" id="ARBA00004857"/>
    </source>
</evidence>
<keyword evidence="6 10" id="KW-0808">Transferase</keyword>
<organism evidence="12 13">
    <name type="scientific">Candidatus Pantoea edessiphila</name>
    <dbReference type="NCBI Taxonomy" id="2044610"/>
    <lineage>
        <taxon>Bacteria</taxon>
        <taxon>Pseudomonadati</taxon>
        <taxon>Pseudomonadota</taxon>
        <taxon>Gammaproteobacteria</taxon>
        <taxon>Enterobacterales</taxon>
        <taxon>Erwiniaceae</taxon>
        <taxon>Pantoea</taxon>
    </lineage>
</organism>
<dbReference type="PANTHER" id="PTHR10683:SF16">
    <property type="entry name" value="TRANSALDOLASE A"/>
    <property type="match status" value="1"/>
</dbReference>
<evidence type="ECO:0000256" key="3">
    <source>
        <dbReference type="ARBA" id="ARBA00008012"/>
    </source>
</evidence>
<evidence type="ECO:0000256" key="9">
    <source>
        <dbReference type="ARBA" id="ARBA00048810"/>
    </source>
</evidence>
<dbReference type="PROSITE" id="PS00958">
    <property type="entry name" value="TRANSALDOLASE_2"/>
    <property type="match status" value="1"/>
</dbReference>
<sequence>MNQLEALKQYTTVVVDSSNIESIIKYCPQDATTNPSIILESINLDIYKDLIENAINYARKQGGSKEIKVINASDKVAVDIGTKILKYIPGRISTEIDARISFNTLACINRANKLIGMYEDNGIDRSRVLIKLASTWEGICAARELEKDKIKCNLTLIFSIIQAIAAAEAKAFLISPFVGRVYDWYNSRNLLNPYSVEQDPGVKLIKDIYNYYKNHDYNTIIMGASFRKKDQITALAGCDYLTISPNLLNELRNTHEPLVKNLNIFTNKIFYKSTPILESEFRWEQNQNPMAVEKLSEGIRKFSLDQQQLEIVLSTKI</sequence>
<keyword evidence="8 10" id="KW-0704">Schiff base</keyword>
<dbReference type="InterPro" id="IPR013785">
    <property type="entry name" value="Aldolase_TIM"/>
</dbReference>
<evidence type="ECO:0000256" key="10">
    <source>
        <dbReference type="HAMAP-Rule" id="MF_00492"/>
    </source>
</evidence>
<dbReference type="Gene3D" id="3.20.20.70">
    <property type="entry name" value="Aldolase class I"/>
    <property type="match status" value="1"/>
</dbReference>
<comment type="function">
    <text evidence="1 10 11">Transaldolase is important for the balance of metabolites in the pentose-phosphate pathway.</text>
</comment>
<dbReference type="NCBIfam" id="TIGR00874">
    <property type="entry name" value="talAB"/>
    <property type="match status" value="1"/>
</dbReference>
<dbReference type="NCBIfam" id="NF009001">
    <property type="entry name" value="PRK12346.1"/>
    <property type="match status" value="1"/>
</dbReference>
<dbReference type="SUPFAM" id="SSF51569">
    <property type="entry name" value="Aldolase"/>
    <property type="match status" value="1"/>
</dbReference>
<evidence type="ECO:0000256" key="5">
    <source>
        <dbReference type="ARBA" id="ARBA00022490"/>
    </source>
</evidence>
<name>A0A2P5SYJ9_9GAMM</name>
<dbReference type="Proteomes" id="UP000296034">
    <property type="component" value="Unassembled WGS sequence"/>
</dbReference>
<comment type="pathway">
    <text evidence="2 10 11">Carbohydrate degradation; pentose phosphate pathway; D-glyceraldehyde 3-phosphate and beta-D-fructose 6-phosphate from D-ribose 5-phosphate and D-xylulose 5-phosphate (non-oxidative stage): step 2/3.</text>
</comment>
<dbReference type="GO" id="GO:0005829">
    <property type="term" value="C:cytosol"/>
    <property type="evidence" value="ECO:0007669"/>
    <property type="project" value="TreeGrafter"/>
</dbReference>
<protein>
    <recommendedName>
        <fullName evidence="4 10">Transaldolase</fullName>
        <ecNumber evidence="4 10">2.2.1.2</ecNumber>
    </recommendedName>
</protein>
<evidence type="ECO:0000256" key="1">
    <source>
        <dbReference type="ARBA" id="ARBA00003518"/>
    </source>
</evidence>
<dbReference type="GO" id="GO:0004801">
    <property type="term" value="F:transaldolase activity"/>
    <property type="evidence" value="ECO:0007669"/>
    <property type="project" value="UniProtKB-UniRule"/>
</dbReference>
<dbReference type="OrthoDB" id="9809101at2"/>
<proteinExistence type="inferred from homology"/>
<dbReference type="CDD" id="cd00957">
    <property type="entry name" value="Transaldolase_TalAB"/>
    <property type="match status" value="1"/>
</dbReference>
<dbReference type="AlphaFoldDB" id="A0A2P5SYJ9"/>
<evidence type="ECO:0000256" key="4">
    <source>
        <dbReference type="ARBA" id="ARBA00013151"/>
    </source>
</evidence>
<dbReference type="GO" id="GO:0005975">
    <property type="term" value="P:carbohydrate metabolic process"/>
    <property type="evidence" value="ECO:0007669"/>
    <property type="project" value="InterPro"/>
</dbReference>
<dbReference type="InterPro" id="IPR018225">
    <property type="entry name" value="Transaldolase_AS"/>
</dbReference>
<comment type="catalytic activity">
    <reaction evidence="9 10 11">
        <text>D-sedoheptulose 7-phosphate + D-glyceraldehyde 3-phosphate = D-erythrose 4-phosphate + beta-D-fructose 6-phosphate</text>
        <dbReference type="Rhea" id="RHEA:17053"/>
        <dbReference type="ChEBI" id="CHEBI:16897"/>
        <dbReference type="ChEBI" id="CHEBI:57483"/>
        <dbReference type="ChEBI" id="CHEBI:57634"/>
        <dbReference type="ChEBI" id="CHEBI:59776"/>
        <dbReference type="EC" id="2.2.1.2"/>
    </reaction>
</comment>
<dbReference type="RefSeq" id="WP_136131367.1">
    <property type="nucleotide sequence ID" value="NZ_PDKS01000001.1"/>
</dbReference>
<dbReference type="GO" id="GO:0006098">
    <property type="term" value="P:pentose-phosphate shunt"/>
    <property type="evidence" value="ECO:0007669"/>
    <property type="project" value="UniProtKB-UniRule"/>
</dbReference>
<evidence type="ECO:0000256" key="11">
    <source>
        <dbReference type="RuleBase" id="RU004155"/>
    </source>
</evidence>
<accession>A0A2P5SYJ9</accession>
<dbReference type="EMBL" id="PDKS01000001">
    <property type="protein sequence ID" value="PPI87370.1"/>
    <property type="molecule type" value="Genomic_DNA"/>
</dbReference>
<dbReference type="EC" id="2.2.1.2" evidence="4 10"/>
<keyword evidence="7 10" id="KW-0570">Pentose shunt</keyword>
<gene>
    <name evidence="10 12" type="primary">tal</name>
    <name evidence="12" type="ORF">CRV11_00305</name>
</gene>
<dbReference type="InterPro" id="IPR001585">
    <property type="entry name" value="TAL/FSA"/>
</dbReference>
<comment type="subcellular location">
    <subcellularLocation>
        <location evidence="10">Cytoplasm</location>
    </subcellularLocation>
</comment>
<dbReference type="Pfam" id="PF00923">
    <property type="entry name" value="TAL_FSA"/>
    <property type="match status" value="1"/>
</dbReference>
<evidence type="ECO:0000256" key="6">
    <source>
        <dbReference type="ARBA" id="ARBA00022679"/>
    </source>
</evidence>
<dbReference type="HAMAP" id="MF_00492">
    <property type="entry name" value="Transaldolase_1"/>
    <property type="match status" value="1"/>
</dbReference>
<evidence type="ECO:0000313" key="12">
    <source>
        <dbReference type="EMBL" id="PPI87370.1"/>
    </source>
</evidence>
<dbReference type="InterPro" id="IPR004730">
    <property type="entry name" value="Transaldolase_1"/>
</dbReference>
<evidence type="ECO:0000313" key="13">
    <source>
        <dbReference type="Proteomes" id="UP000296034"/>
    </source>
</evidence>